<dbReference type="SUPFAM" id="SSF56112">
    <property type="entry name" value="Protein kinase-like (PK-like)"/>
    <property type="match status" value="1"/>
</dbReference>
<comment type="catalytic activity">
    <reaction evidence="38">
        <text>a 1,2-diacyl-sn-glycero-3-phospho-(1D-myo-inositol 4-phosphate) + ATP = a 1,2-diacyl-sn-glycero-3-phospho-(1D-myo-inositol-3,4-bisphosphate) + ADP + H(+)</text>
        <dbReference type="Rhea" id="RHEA:18373"/>
        <dbReference type="ChEBI" id="CHEBI:15378"/>
        <dbReference type="ChEBI" id="CHEBI:30616"/>
        <dbReference type="ChEBI" id="CHEBI:57658"/>
        <dbReference type="ChEBI" id="CHEBI:58178"/>
        <dbReference type="ChEBI" id="CHEBI:456216"/>
        <dbReference type="EC" id="2.7.1.154"/>
    </reaction>
    <physiologicalReaction direction="left-to-right" evidence="38">
        <dbReference type="Rhea" id="RHEA:18374"/>
    </physiologicalReaction>
</comment>
<dbReference type="Gene3D" id="3.10.20.770">
    <property type="match status" value="1"/>
</dbReference>
<dbReference type="InterPro" id="IPR035892">
    <property type="entry name" value="C2_domain_sf"/>
</dbReference>
<protein>
    <recommendedName>
        <fullName evidence="41">Phosphatidylinositol 4,5-bisphosphate 3-kinase catalytic subunit gamma isoform</fullName>
        <ecNumber evidence="9">2.7.1.137</ecNumber>
        <ecNumber evidence="7">2.7.1.153</ecNumber>
        <ecNumber evidence="8">2.7.1.154</ecNumber>
        <ecNumber evidence="10">2.7.11.1</ecNumber>
    </recommendedName>
    <alternativeName>
        <fullName evidence="45">Phosphatidylinositol 4,5-bisphosphate 3-kinase 110 kDa catalytic subunit gamma</fullName>
    </alternativeName>
    <alternativeName>
        <fullName evidence="44">Phosphoinositide-3-kinase catalytic gamma polypeptide</fullName>
    </alternativeName>
    <alternativeName>
        <fullName evidence="42">Serine/threonine protein kinase PIK3CG</fullName>
    </alternativeName>
    <alternativeName>
        <fullName evidence="43">p120-PI3K</fullName>
    </alternativeName>
</protein>
<evidence type="ECO:0000256" key="25">
    <source>
        <dbReference type="ARBA" id="ARBA00022840"/>
    </source>
</evidence>
<dbReference type="GO" id="GO:0005604">
    <property type="term" value="C:basement membrane"/>
    <property type="evidence" value="ECO:0007669"/>
    <property type="project" value="UniProtKB-SubCell"/>
</dbReference>
<dbReference type="SMART" id="SM00142">
    <property type="entry name" value="PI3K_C2"/>
    <property type="match status" value="1"/>
</dbReference>
<dbReference type="Proteomes" id="UP000646548">
    <property type="component" value="Unassembled WGS sequence"/>
</dbReference>
<dbReference type="EC" id="2.7.1.137" evidence="9"/>
<evidence type="ECO:0000256" key="13">
    <source>
        <dbReference type="ARBA" id="ARBA00022500"/>
    </source>
</evidence>
<dbReference type="SMART" id="SM00145">
    <property type="entry name" value="PI3Ka"/>
    <property type="match status" value="1"/>
</dbReference>
<evidence type="ECO:0000256" key="35">
    <source>
        <dbReference type="ARBA" id="ARBA00023292"/>
    </source>
</evidence>
<evidence type="ECO:0000256" key="28">
    <source>
        <dbReference type="ARBA" id="ARBA00022889"/>
    </source>
</evidence>
<dbReference type="InterPro" id="IPR042236">
    <property type="entry name" value="PI3K_accessory_sf"/>
</dbReference>
<evidence type="ECO:0000256" key="33">
    <source>
        <dbReference type="ARBA" id="ARBA00023180"/>
    </source>
</evidence>
<keyword evidence="26" id="KW-0391">Immunity</keyword>
<comment type="caution">
    <text evidence="46">Lacks conserved residue(s) required for the propagation of feature annotation.</text>
</comment>
<evidence type="ECO:0000256" key="22">
    <source>
        <dbReference type="ARBA" id="ARBA00022737"/>
    </source>
</evidence>
<keyword evidence="12" id="KW-0963">Cytoplasm</keyword>
<comment type="pathway">
    <text evidence="5">Lipid metabolism.</text>
</comment>
<dbReference type="InterPro" id="IPR001263">
    <property type="entry name" value="PI3K_accessory_dom"/>
</dbReference>
<evidence type="ECO:0000256" key="32">
    <source>
        <dbReference type="ARBA" id="ARBA00023157"/>
    </source>
</evidence>
<dbReference type="InterPro" id="IPR036940">
    <property type="entry name" value="PI3/4_kinase_cat_sf"/>
</dbReference>
<keyword evidence="15" id="KW-0723">Serine/threonine-protein kinase</keyword>
<evidence type="ECO:0000256" key="45">
    <source>
        <dbReference type="ARBA" id="ARBA00083126"/>
    </source>
</evidence>
<dbReference type="PANTHER" id="PTHR10048">
    <property type="entry name" value="PHOSPHATIDYLINOSITOL KINASE"/>
    <property type="match status" value="1"/>
</dbReference>
<dbReference type="Gene3D" id="2.60.120.260">
    <property type="entry name" value="Galactose-binding domain-like"/>
    <property type="match status" value="1"/>
</dbReference>
<dbReference type="InterPro" id="IPR011009">
    <property type="entry name" value="Kinase-like_dom_sf"/>
</dbReference>
<keyword evidence="28" id="KW-0130">Cell adhesion</keyword>
<dbReference type="GO" id="GO:0005943">
    <property type="term" value="C:phosphatidylinositol 3-kinase complex, class IA"/>
    <property type="evidence" value="ECO:0007669"/>
    <property type="project" value="TreeGrafter"/>
</dbReference>
<evidence type="ECO:0000256" key="11">
    <source>
        <dbReference type="ARBA" id="ARBA00022475"/>
    </source>
</evidence>
<feature type="domain" description="PIK helical" evidence="51">
    <location>
        <begin position="531"/>
        <end position="707"/>
    </location>
</feature>
<evidence type="ECO:0000256" key="40">
    <source>
        <dbReference type="ARBA" id="ARBA00063154"/>
    </source>
</evidence>
<evidence type="ECO:0000256" key="21">
    <source>
        <dbReference type="ARBA" id="ARBA00022729"/>
    </source>
</evidence>
<comment type="subcellular location">
    <subcellularLocation>
        <location evidence="1">Cell membrane</location>
    </subcellularLocation>
    <subcellularLocation>
        <location evidence="3">Cytoplasm</location>
    </subcellularLocation>
    <subcellularLocation>
        <location evidence="2">Secreted</location>
        <location evidence="2">Extracellular space</location>
        <location evidence="2">Extracellular matrix</location>
        <location evidence="2">Basement membrane</location>
    </subcellularLocation>
</comment>
<evidence type="ECO:0000256" key="12">
    <source>
        <dbReference type="ARBA" id="ARBA00022490"/>
    </source>
</evidence>
<evidence type="ECO:0000256" key="38">
    <source>
        <dbReference type="ARBA" id="ARBA00029297"/>
    </source>
</evidence>
<dbReference type="PROSITE" id="PS51117">
    <property type="entry name" value="LAMININ_NTER"/>
    <property type="match status" value="1"/>
</dbReference>
<dbReference type="FunFam" id="2.170.300.10:FF:000004">
    <property type="entry name" value="Laminin subunit beta 1"/>
    <property type="match status" value="1"/>
</dbReference>
<dbReference type="InterPro" id="IPR045580">
    <property type="entry name" value="PIK3CG_ABD"/>
</dbReference>
<dbReference type="Pfam" id="PF19710">
    <property type="entry name" value="PIK3CG_ABD"/>
    <property type="match status" value="1"/>
</dbReference>
<dbReference type="SUPFAM" id="SSF54236">
    <property type="entry name" value="Ubiquitin-like"/>
    <property type="match status" value="1"/>
</dbReference>
<dbReference type="FunFam" id="2.60.120.260:FF:000010">
    <property type="entry name" value="Laminin subunit beta 1"/>
    <property type="match status" value="1"/>
</dbReference>
<dbReference type="SMART" id="SM00180">
    <property type="entry name" value="EGF_Lam"/>
    <property type="match status" value="4"/>
</dbReference>
<gene>
    <name evidence="54" type="ORF">FQA47_021278</name>
</gene>
<dbReference type="Pfam" id="PF24973">
    <property type="entry name" value="EGF_LMN_ATRN"/>
    <property type="match status" value="1"/>
</dbReference>
<dbReference type="GO" id="GO:0035022">
    <property type="term" value="P:positive regulation of Rac protein signal transduction"/>
    <property type="evidence" value="ECO:0007669"/>
    <property type="project" value="UniProtKB-ARBA"/>
</dbReference>
<evidence type="ECO:0000259" key="49">
    <source>
        <dbReference type="PROSITE" id="PS50290"/>
    </source>
</evidence>
<dbReference type="Pfam" id="PF00792">
    <property type="entry name" value="PI3K_C2"/>
    <property type="match status" value="1"/>
</dbReference>
<name>A0A834C5L3_ORYME</name>
<evidence type="ECO:0000259" key="48">
    <source>
        <dbReference type="PROSITE" id="PS50027"/>
    </source>
</evidence>
<dbReference type="Gene3D" id="2.60.40.150">
    <property type="entry name" value="C2 domain"/>
    <property type="match status" value="1"/>
</dbReference>
<evidence type="ECO:0000256" key="15">
    <source>
        <dbReference type="ARBA" id="ARBA00022527"/>
    </source>
</evidence>
<evidence type="ECO:0000256" key="23">
    <source>
        <dbReference type="ARBA" id="ARBA00022741"/>
    </source>
</evidence>
<keyword evidence="18" id="KW-0254">Endocytosis</keyword>
<dbReference type="InterPro" id="IPR002049">
    <property type="entry name" value="LE_dom"/>
</dbReference>
<dbReference type="PROSITE" id="PS51545">
    <property type="entry name" value="PIK_HELICAL"/>
    <property type="match status" value="1"/>
</dbReference>
<dbReference type="Pfam" id="PF00794">
    <property type="entry name" value="PI3K_rbd"/>
    <property type="match status" value="1"/>
</dbReference>
<evidence type="ECO:0000256" key="5">
    <source>
        <dbReference type="ARBA" id="ARBA00005189"/>
    </source>
</evidence>
<comment type="caution">
    <text evidence="54">The sequence shown here is derived from an EMBL/GenBank/DDBJ whole genome shotgun (WGS) entry which is preliminary data.</text>
</comment>
<dbReference type="FunFam" id="2.170.300.10:FF:000001">
    <property type="entry name" value="Laminin subunit beta-1"/>
    <property type="match status" value="1"/>
</dbReference>
<dbReference type="GO" id="GO:0005524">
    <property type="term" value="F:ATP binding"/>
    <property type="evidence" value="ECO:0007669"/>
    <property type="project" value="UniProtKB-KW"/>
</dbReference>
<keyword evidence="32 46" id="KW-1015">Disulfide bond</keyword>
<dbReference type="SMART" id="SM00146">
    <property type="entry name" value="PI3Kc"/>
    <property type="match status" value="1"/>
</dbReference>
<keyword evidence="22" id="KW-0677">Repeat</keyword>
<keyword evidence="33" id="KW-0325">Glycoprotein</keyword>
<dbReference type="GO" id="GO:0010595">
    <property type="term" value="P:positive regulation of endothelial cell migration"/>
    <property type="evidence" value="ECO:0007669"/>
    <property type="project" value="UniProtKB-ARBA"/>
</dbReference>
<keyword evidence="29" id="KW-0175">Coiled coil</keyword>
<dbReference type="FunFam" id="2.10.25.10:FF:000084">
    <property type="entry name" value="Laminin subunit alpha 3"/>
    <property type="match status" value="1"/>
</dbReference>
<keyword evidence="31" id="KW-0472">Membrane</keyword>
<dbReference type="InterPro" id="IPR008211">
    <property type="entry name" value="Laminin_N"/>
</dbReference>
<dbReference type="GO" id="GO:0005829">
    <property type="term" value="C:cytosol"/>
    <property type="evidence" value="ECO:0007669"/>
    <property type="project" value="UniProtKB-ARBA"/>
</dbReference>
<dbReference type="GO" id="GO:0035005">
    <property type="term" value="F:1-phosphatidylinositol-4-phosphate 3-kinase activity"/>
    <property type="evidence" value="ECO:0007669"/>
    <property type="project" value="UniProtKB-EC"/>
</dbReference>
<dbReference type="InterPro" id="IPR002420">
    <property type="entry name" value="PI3K-type_C2_dom"/>
</dbReference>
<comment type="catalytic activity">
    <reaction evidence="39">
        <text>L-seryl-[protein] + ATP = O-phospho-L-seryl-[protein] + ADP + H(+)</text>
        <dbReference type="Rhea" id="RHEA:17989"/>
        <dbReference type="Rhea" id="RHEA-COMP:9863"/>
        <dbReference type="Rhea" id="RHEA-COMP:11604"/>
        <dbReference type="ChEBI" id="CHEBI:15378"/>
        <dbReference type="ChEBI" id="CHEBI:29999"/>
        <dbReference type="ChEBI" id="CHEBI:30616"/>
        <dbReference type="ChEBI" id="CHEBI:83421"/>
        <dbReference type="ChEBI" id="CHEBI:456216"/>
        <dbReference type="EC" id="2.7.11.1"/>
    </reaction>
    <physiologicalReaction direction="left-to-right" evidence="39">
        <dbReference type="Rhea" id="RHEA:17990"/>
    </physiologicalReaction>
</comment>
<evidence type="ECO:0000256" key="42">
    <source>
        <dbReference type="ARBA" id="ARBA00076130"/>
    </source>
</evidence>
<comment type="similarity">
    <text evidence="6">Belongs to the PI3/PI4-kinase family. Type III PI4K subfamily.</text>
</comment>
<dbReference type="Gene3D" id="3.30.1010.10">
    <property type="entry name" value="Phosphatidylinositol 3-kinase Catalytic Subunit, Chain A, domain 4"/>
    <property type="match status" value="1"/>
</dbReference>
<dbReference type="InterPro" id="IPR015433">
    <property type="entry name" value="PI3/4_kinase"/>
</dbReference>
<dbReference type="GO" id="GO:0016477">
    <property type="term" value="P:cell migration"/>
    <property type="evidence" value="ECO:0007669"/>
    <property type="project" value="TreeGrafter"/>
</dbReference>
<evidence type="ECO:0000313" key="55">
    <source>
        <dbReference type="Proteomes" id="UP000646548"/>
    </source>
</evidence>
<evidence type="ECO:0000256" key="36">
    <source>
        <dbReference type="ARBA" id="ARBA00023981"/>
    </source>
</evidence>
<feature type="region of interest" description="Disordered" evidence="47">
    <location>
        <begin position="531"/>
        <end position="559"/>
    </location>
</feature>
<dbReference type="GO" id="GO:0048015">
    <property type="term" value="P:phosphatidylinositol-mediated signaling"/>
    <property type="evidence" value="ECO:0007669"/>
    <property type="project" value="TreeGrafter"/>
</dbReference>
<comment type="catalytic activity">
    <reaction evidence="37">
        <text>a 1,2-diacyl-sn-glycero-3-phospho-(1D-myo-inositol) + ATP = a 1,2-diacyl-sn-glycero-3-phospho-(1D-myo-inositol-3-phosphate) + ADP + H(+)</text>
        <dbReference type="Rhea" id="RHEA:12709"/>
        <dbReference type="ChEBI" id="CHEBI:15378"/>
        <dbReference type="ChEBI" id="CHEBI:30616"/>
        <dbReference type="ChEBI" id="CHEBI:57880"/>
        <dbReference type="ChEBI" id="CHEBI:58088"/>
        <dbReference type="ChEBI" id="CHEBI:456216"/>
        <dbReference type="EC" id="2.7.1.137"/>
    </reaction>
    <physiologicalReaction direction="left-to-right" evidence="37">
        <dbReference type="Rhea" id="RHEA:12710"/>
    </physiologicalReaction>
</comment>
<dbReference type="SUPFAM" id="SSF49562">
    <property type="entry name" value="C2 domain (Calcium/lipid-binding domain, CaLB)"/>
    <property type="match status" value="1"/>
</dbReference>
<dbReference type="InterPro" id="IPR000341">
    <property type="entry name" value="PI3K_Ras-bd_dom"/>
</dbReference>
<sequence>MATSRLSENLLKFVCELQPGPGTEQMSKDDEQSLSVDYDSVSVVIPSQCSVHQLRLRICAQAQEQNCLTDPFAILDPKKYALLYAREDDWYEAYDDCQVLRTLDIPWSKEDSDCLSAYMLVKPVLVVDTEEMRRQQQRLTYLVGHDLEEETTDRLGDLTFTRRKLASLRRQELRNRDDVQYATDPWVTSAPITDELQEWLNRKLLVTFHYMSKISFSVQVDFNATPEVLLQIFGKVMGNQGLEYDTSEDLVLKVTGREEFFTGNHILMNFLWVRRCLTTNQDLHLSVLPVSQLDPETVQLVDWPLVDGFRGQFSSHDDLTLQDKDLEDIFMISLWDCKRKFRVKLLGFDIPEVPSKCNQTVYVEASLLYGTKSMFSVSSSTKPLADEVLWNEWLDFDIDLSDLPRGVKLRLTINTRDSDTTSAAKEQKQSSTSRTSESVKIKTSVLYFVSLLLIDHRSVLSQGPFTLHMWPYVNKENDQTDRLSSATNPDKANSMAISILLDRYNFPVVLPNAPSDKAPSFSAPIFSRSLSNTDPLSPDETIPQLTDSPTLRPPSSVTSCRRRSFKMGSVEYSSNLPQFLRKVDWMSRKAVEDVHWLLGNWDPLELDIPVALQLLSMDFADEVVRRLAVQRLEALSNDDLLKYLLQLVQTLKVEPFHDSFLARYLIQRALRSKRIGHFFFWFVRSEVVSSLYFRERMAVILEAYLLGCGAAMINSFIQQVQAVEALQEVAIRIKNLYPDKTNLDSTTPLKLQELLRNSNLPNEFLLPFDPRIKAGRILMDNCKVMASKKKPLWLEFSPMPSPSSSTPVGIIFKEGDDLRQDMLVIQTLVVMDSIWQEESLDLNLIPYGCIATGHNIGMIEIVRNAVTLAAIQKSFGGSAGAFKNNALFEWLKSKCPLQEIHYKTVERFVKSCAGYCVAMYVLGIGDRHNDNIMITDQGNLFHIDFGHILGNRKLFWGMKRERVPFVLTPDFLYVMGRVKSHNSLYFNRFVDTCIQAYLLLRPHAQLLVTLFSLMLLTGIPELSTAEDMRYLKQVLQQEQSEAEAKEHFLQQISECQKQGWTVQTNWWIHMVAGDLWEGPRLPPAPPPGGAQSSFPCGRRGSSVCVQLLRDGARRQEDSDSHRPSTRVRLRDQSRGAASPPSLPNSLVVSCSMSIMITALSLLIFALNAAGQELPSSPHGCTEGSCYPATGNLLIGRAVNLSATSTCGLNGPEQYCIVSHLQEPDKCFECDSQRQYDPLRHRNSHRIENVIYLSDRSGDRTWWQSVSGKEDVSLRLNLEAEFHFTHLIMMFKTFRPAAMIIERSADFGRTWRPYRYFASNCTRTFPGIPAKGLHHINDVVCEERYSDIEPSTNGEVIFKVLDPSIPVKDPYSLEIQELLRITNLRINFTKLNTLGDDLLDRRSDVLQKYYYAIYELVVRGSCFCYGHASECAPVPGVLTRESGMIHGRCVCKHNTKGLNCERCRDFHHDLPWRPAEAENPHTCRECNCNGHSNQCHFDMAVYLATGNVSGGVCDNCLHNTVGRNCEMCQPFYYQDPNRDVRDPQVCILCDCDPVGSLDGGVCDSHTDLDMGMIAGQCRCKANVKGMRCDDCKVGYYGLSQNDPLGCQPCNCDQRGIIRVGDPCDQISGDCSCKRYVTGRYCDQCLVSDTEKSTLSIFNES</sequence>
<evidence type="ECO:0000256" key="20">
    <source>
        <dbReference type="ARBA" id="ARBA00022679"/>
    </source>
</evidence>
<organism evidence="54 55">
    <name type="scientific">Oryzias melastigma</name>
    <name type="common">Marine medaka</name>
    <dbReference type="NCBI Taxonomy" id="30732"/>
    <lineage>
        <taxon>Eukaryota</taxon>
        <taxon>Metazoa</taxon>
        <taxon>Chordata</taxon>
        <taxon>Craniata</taxon>
        <taxon>Vertebrata</taxon>
        <taxon>Euteleostomi</taxon>
        <taxon>Actinopterygii</taxon>
        <taxon>Neopterygii</taxon>
        <taxon>Teleostei</taxon>
        <taxon>Neoteleostei</taxon>
        <taxon>Acanthomorphata</taxon>
        <taxon>Ovalentaria</taxon>
        <taxon>Atherinomorphae</taxon>
        <taxon>Beloniformes</taxon>
        <taxon>Adrianichthyidae</taxon>
        <taxon>Oryziinae</taxon>
        <taxon>Oryzias</taxon>
    </lineage>
</organism>
<feature type="domain" description="Laminin EGF-like" evidence="48">
    <location>
        <begin position="1548"/>
        <end position="1607"/>
    </location>
</feature>
<evidence type="ECO:0000256" key="6">
    <source>
        <dbReference type="ARBA" id="ARBA00006209"/>
    </source>
</evidence>
<evidence type="ECO:0000256" key="8">
    <source>
        <dbReference type="ARBA" id="ARBA00012013"/>
    </source>
</evidence>
<dbReference type="GO" id="GO:0004674">
    <property type="term" value="F:protein serine/threonine kinase activity"/>
    <property type="evidence" value="ECO:0007669"/>
    <property type="project" value="UniProtKB-KW"/>
</dbReference>
<dbReference type="PROSITE" id="PS51546">
    <property type="entry name" value="PI3K_RBD"/>
    <property type="match status" value="1"/>
</dbReference>
<dbReference type="InterPro" id="IPR029071">
    <property type="entry name" value="Ubiquitin-like_domsf"/>
</dbReference>
<dbReference type="GO" id="GO:0016303">
    <property type="term" value="F:1-phosphatidylinositol-3-kinase activity"/>
    <property type="evidence" value="ECO:0007669"/>
    <property type="project" value="UniProtKB-EC"/>
</dbReference>
<dbReference type="Pfam" id="PF00053">
    <property type="entry name" value="EGF_laminin"/>
    <property type="match status" value="3"/>
</dbReference>
<keyword evidence="27" id="KW-0084">Basement membrane</keyword>
<evidence type="ECO:0000313" key="54">
    <source>
        <dbReference type="EMBL" id="KAF6722448.1"/>
    </source>
</evidence>
<comment type="subunit">
    <text evidence="40">Heterodimer of a catalytic subunit PIK3CG and a PIK3R5 or PIK3R6 regulatory subunit. Interacts with GRK2 through the PIK helical domain. Interaction with GRK2 is required for targeting to agonist-occupied receptor. Interacts with PDE3B; regulates PDE3B activity and thereby cAMP levels in cells. Interacts with TPM2. Interacts with EPHA8; regulates integrin-mediated cell adhesion to substrate. Interacts with HRAS; the interaction is required for membrane recruitment and beta-gamma G protein dimer-dependent activation of the PI3K gamma complex PIK3CG:PIK3R6.</text>
</comment>
<evidence type="ECO:0000259" key="53">
    <source>
        <dbReference type="PROSITE" id="PS51547"/>
    </source>
</evidence>
<dbReference type="GO" id="GO:0006897">
    <property type="term" value="P:endocytosis"/>
    <property type="evidence" value="ECO:0007669"/>
    <property type="project" value="UniProtKB-KW"/>
</dbReference>
<feature type="domain" description="PI3K/PI4K catalytic" evidence="49">
    <location>
        <begin position="778"/>
        <end position="1060"/>
    </location>
</feature>
<evidence type="ECO:0000256" key="19">
    <source>
        <dbReference type="ARBA" id="ARBA00022657"/>
    </source>
</evidence>
<dbReference type="EC" id="2.7.1.153" evidence="7"/>
<evidence type="ECO:0000256" key="1">
    <source>
        <dbReference type="ARBA" id="ARBA00004236"/>
    </source>
</evidence>
<evidence type="ECO:0000256" key="39">
    <source>
        <dbReference type="ARBA" id="ARBA00048977"/>
    </source>
</evidence>
<evidence type="ECO:0000256" key="16">
    <source>
        <dbReference type="ARBA" id="ARBA00022530"/>
    </source>
</evidence>
<evidence type="ECO:0000256" key="37">
    <source>
        <dbReference type="ARBA" id="ARBA00023985"/>
    </source>
</evidence>
<dbReference type="Gene3D" id="2.170.300.10">
    <property type="entry name" value="Tie2 ligand-binding domain superfamily"/>
    <property type="match status" value="2"/>
</dbReference>
<dbReference type="InterPro" id="IPR056863">
    <property type="entry name" value="LMN_ATRN_NET-like_EGF"/>
</dbReference>
<dbReference type="SMART" id="SM00136">
    <property type="entry name" value="LamNT"/>
    <property type="match status" value="1"/>
</dbReference>
<accession>A0A834C5L3</accession>
<evidence type="ECO:0000256" key="41">
    <source>
        <dbReference type="ARBA" id="ARBA00069069"/>
    </source>
</evidence>
<dbReference type="FunFam" id="2.60.40.150:FF:000087">
    <property type="entry name" value="Phosphatidylinositol 4,5-bisphosphate 3-kinase catalytic subunit gamma isoform"/>
    <property type="match status" value="1"/>
</dbReference>
<keyword evidence="25" id="KW-0067">ATP-binding</keyword>
<dbReference type="InterPro" id="IPR018936">
    <property type="entry name" value="PI3/4_kinase_CS"/>
</dbReference>
<dbReference type="Pfam" id="PF00454">
    <property type="entry name" value="PI3_PI4_kinase"/>
    <property type="match status" value="1"/>
</dbReference>
<evidence type="ECO:0000256" key="7">
    <source>
        <dbReference type="ARBA" id="ARBA00012010"/>
    </source>
</evidence>
<dbReference type="GO" id="GO:0005944">
    <property type="term" value="C:phosphatidylinositol 3-kinase complex, class IB"/>
    <property type="evidence" value="ECO:0007669"/>
    <property type="project" value="TreeGrafter"/>
</dbReference>
<dbReference type="Pfam" id="PF00055">
    <property type="entry name" value="Laminin_N"/>
    <property type="match status" value="1"/>
</dbReference>
<feature type="disulfide bond" evidence="46">
    <location>
        <begin position="1515"/>
        <end position="1524"/>
    </location>
</feature>
<dbReference type="FunFam" id="1.25.40.70:FF:000006">
    <property type="entry name" value="Phosphatidylinositol 4,5-bisphosphate 3-kinase catalytic subunit gamma isoform"/>
    <property type="match status" value="1"/>
</dbReference>
<dbReference type="SUPFAM" id="SSF48371">
    <property type="entry name" value="ARM repeat"/>
    <property type="match status" value="1"/>
</dbReference>
<evidence type="ECO:0000256" key="9">
    <source>
        <dbReference type="ARBA" id="ARBA00012073"/>
    </source>
</evidence>
<dbReference type="PROSITE" id="PS01248">
    <property type="entry name" value="EGF_LAM_1"/>
    <property type="match status" value="1"/>
</dbReference>
<evidence type="ECO:0000256" key="31">
    <source>
        <dbReference type="ARBA" id="ARBA00023136"/>
    </source>
</evidence>
<dbReference type="Pfam" id="PF00613">
    <property type="entry name" value="PI3Ka"/>
    <property type="match status" value="1"/>
</dbReference>
<evidence type="ECO:0000256" key="34">
    <source>
        <dbReference type="ARBA" id="ARBA00023198"/>
    </source>
</evidence>
<dbReference type="SMART" id="SM00144">
    <property type="entry name" value="PI3K_rbd"/>
    <property type="match status" value="1"/>
</dbReference>
<dbReference type="PANTHER" id="PTHR10048:SF99">
    <property type="entry name" value="PHOSPHATIDYLINOSITOL 4,5-BISPHOSPHATE 3-KINASE CATALYTIC SUBUNIT GAMMA ISOFORM"/>
    <property type="match status" value="1"/>
</dbReference>
<dbReference type="PROSITE" id="PS50290">
    <property type="entry name" value="PI3_4_KINASE_3"/>
    <property type="match status" value="1"/>
</dbReference>
<dbReference type="InterPro" id="IPR000403">
    <property type="entry name" value="PI3/4_kinase_cat_dom"/>
</dbReference>
<keyword evidence="23" id="KW-0547">Nucleotide-binding</keyword>
<evidence type="ECO:0000256" key="24">
    <source>
        <dbReference type="ARBA" id="ARBA00022777"/>
    </source>
</evidence>
<feature type="disulfide bond" evidence="46">
    <location>
        <begin position="1450"/>
        <end position="1459"/>
    </location>
</feature>
<evidence type="ECO:0000259" key="52">
    <source>
        <dbReference type="PROSITE" id="PS51546"/>
    </source>
</evidence>
<dbReference type="GO" id="GO:0007155">
    <property type="term" value="P:cell adhesion"/>
    <property type="evidence" value="ECO:0007669"/>
    <property type="project" value="UniProtKB-KW"/>
</dbReference>
<keyword evidence="14" id="KW-0964">Secreted</keyword>
<dbReference type="Gene3D" id="1.25.40.70">
    <property type="entry name" value="Phosphatidylinositol 3-kinase, accessory domain (PIK)"/>
    <property type="match status" value="1"/>
</dbReference>
<keyword evidence="30" id="KW-0443">Lipid metabolism</keyword>
<feature type="domain" description="PI3K-RBD" evidence="52">
    <location>
        <begin position="201"/>
        <end position="289"/>
    </location>
</feature>
<dbReference type="GO" id="GO:0046934">
    <property type="term" value="F:1-phosphatidylinositol-4,5-bisphosphate 3-kinase activity"/>
    <property type="evidence" value="ECO:0007669"/>
    <property type="project" value="UniProtKB-EC"/>
</dbReference>
<dbReference type="GO" id="GO:0005886">
    <property type="term" value="C:plasma membrane"/>
    <property type="evidence" value="ECO:0007669"/>
    <property type="project" value="UniProtKB-SubCell"/>
</dbReference>
<dbReference type="EC" id="2.7.1.154" evidence="8"/>
<feature type="compositionally biased region" description="Polar residues" evidence="47">
    <location>
        <begin position="543"/>
        <end position="559"/>
    </location>
</feature>
<reference evidence="54" key="1">
    <citation type="journal article" name="BMC Genomics">
        <title>Long-read sequencing and de novo genome assembly of marine medaka (Oryzias melastigma).</title>
        <authorList>
            <person name="Liang P."/>
            <person name="Saqib H.S.A."/>
            <person name="Ni X."/>
            <person name="Shen Y."/>
        </authorList>
    </citation>
    <scope>NUCLEOTIDE SEQUENCE</scope>
    <source>
        <strain evidence="54">Bigg-433</strain>
    </source>
</reference>
<dbReference type="EC" id="2.7.11.1" evidence="10"/>
<dbReference type="GO" id="GO:0006935">
    <property type="term" value="P:chemotaxis"/>
    <property type="evidence" value="ECO:0007669"/>
    <property type="project" value="UniProtKB-KW"/>
</dbReference>
<dbReference type="EMBL" id="WKFB01000455">
    <property type="protein sequence ID" value="KAF6722448.1"/>
    <property type="molecule type" value="Genomic_DNA"/>
</dbReference>
<dbReference type="PRINTS" id="PR00011">
    <property type="entry name" value="EGFLAMININ"/>
</dbReference>
<proteinExistence type="inferred from homology"/>
<evidence type="ECO:0000256" key="47">
    <source>
        <dbReference type="SAM" id="MobiDB-lite"/>
    </source>
</evidence>
<evidence type="ECO:0000256" key="27">
    <source>
        <dbReference type="ARBA" id="ARBA00022869"/>
    </source>
</evidence>
<dbReference type="FunFam" id="3.30.1010.10:FF:000008">
    <property type="entry name" value="Phosphatidylinositol 4,5-bisphosphate 3-kinase catalytic subunit gamma"/>
    <property type="match status" value="1"/>
</dbReference>
<keyword evidence="16" id="KW-0272">Extracellular matrix</keyword>
<dbReference type="PROSITE" id="PS51547">
    <property type="entry name" value="C2_PI3K"/>
    <property type="match status" value="1"/>
</dbReference>
<dbReference type="PROSITE" id="PS50027">
    <property type="entry name" value="EGF_LAM_2"/>
    <property type="match status" value="3"/>
</dbReference>
<evidence type="ECO:0000256" key="46">
    <source>
        <dbReference type="PROSITE-ProRule" id="PRU00460"/>
    </source>
</evidence>
<dbReference type="FunFam" id="1.10.1070.11:FF:000010">
    <property type="entry name" value="Phosphatidylinositol 4,5-bisphosphate 3-kinase catalytic subunit gamma isoform"/>
    <property type="match status" value="1"/>
</dbReference>
<evidence type="ECO:0000256" key="2">
    <source>
        <dbReference type="ARBA" id="ARBA00004302"/>
    </source>
</evidence>
<evidence type="ECO:0000256" key="4">
    <source>
        <dbReference type="ARBA" id="ARBA00004805"/>
    </source>
</evidence>
<evidence type="ECO:0000259" key="50">
    <source>
        <dbReference type="PROSITE" id="PS51117"/>
    </source>
</evidence>
<dbReference type="GO" id="GO:0043491">
    <property type="term" value="P:phosphatidylinositol 3-kinase/protein kinase B signal transduction"/>
    <property type="evidence" value="ECO:0007669"/>
    <property type="project" value="TreeGrafter"/>
</dbReference>
<feature type="domain" description="Laminin N-terminal" evidence="50">
    <location>
        <begin position="1181"/>
        <end position="1420"/>
    </location>
</feature>
<keyword evidence="11" id="KW-1003">Cell membrane</keyword>
<dbReference type="InterPro" id="IPR016024">
    <property type="entry name" value="ARM-type_fold"/>
</dbReference>
<evidence type="ECO:0000256" key="14">
    <source>
        <dbReference type="ARBA" id="ARBA00022525"/>
    </source>
</evidence>
<dbReference type="PROSITE" id="PS00916">
    <property type="entry name" value="PI3_4_KINASE_2"/>
    <property type="match status" value="1"/>
</dbReference>
<comment type="catalytic activity">
    <reaction evidence="36">
        <text>a 1,2-diacyl-sn-glycero-3-phospho-(1D-myo-inositol-4,5-bisphosphate) + ATP = a 1,2-diacyl-sn-glycero-3-phospho-(1D-myo-inositol-3,4,5-trisphosphate) + ADP + H(+)</text>
        <dbReference type="Rhea" id="RHEA:21292"/>
        <dbReference type="ChEBI" id="CHEBI:15378"/>
        <dbReference type="ChEBI" id="CHEBI:30616"/>
        <dbReference type="ChEBI" id="CHEBI:57836"/>
        <dbReference type="ChEBI" id="CHEBI:58456"/>
        <dbReference type="ChEBI" id="CHEBI:456216"/>
        <dbReference type="EC" id="2.7.1.153"/>
    </reaction>
    <physiologicalReaction direction="left-to-right" evidence="36">
        <dbReference type="Rhea" id="RHEA:21293"/>
    </physiologicalReaction>
</comment>
<keyword evidence="17" id="KW-0597">Phosphoprotein</keyword>
<keyword evidence="21" id="KW-0732">Signal</keyword>
<evidence type="ECO:0000259" key="51">
    <source>
        <dbReference type="PROSITE" id="PS51545"/>
    </source>
</evidence>
<evidence type="ECO:0000256" key="44">
    <source>
        <dbReference type="ARBA" id="ARBA00080619"/>
    </source>
</evidence>
<dbReference type="GO" id="GO:0001525">
    <property type="term" value="P:angiogenesis"/>
    <property type="evidence" value="ECO:0007669"/>
    <property type="project" value="UniProtKB-KW"/>
</dbReference>
<keyword evidence="19" id="KW-0037">Angiogenesis</keyword>
<evidence type="ECO:0000256" key="30">
    <source>
        <dbReference type="ARBA" id="ARBA00023098"/>
    </source>
</evidence>
<comment type="pathway">
    <text evidence="4">Phospholipid metabolism; phosphatidylinositol phosphate biosynthesis.</text>
</comment>
<keyword evidence="34" id="KW-0395">Inflammatory response</keyword>
<dbReference type="GO" id="GO:0002376">
    <property type="term" value="P:immune system process"/>
    <property type="evidence" value="ECO:0007669"/>
    <property type="project" value="UniProtKB-KW"/>
</dbReference>
<evidence type="ECO:0000256" key="10">
    <source>
        <dbReference type="ARBA" id="ARBA00012513"/>
    </source>
</evidence>
<evidence type="ECO:0000256" key="18">
    <source>
        <dbReference type="ARBA" id="ARBA00022583"/>
    </source>
</evidence>
<dbReference type="Gene3D" id="1.10.1070.11">
    <property type="entry name" value="Phosphatidylinositol 3-/4-kinase, catalytic domain"/>
    <property type="match status" value="1"/>
</dbReference>
<dbReference type="GO" id="GO:0003376">
    <property type="term" value="P:sphingosine-1-phosphate receptor signaling pathway"/>
    <property type="evidence" value="ECO:0007669"/>
    <property type="project" value="UniProtKB-ARBA"/>
</dbReference>
<keyword evidence="13" id="KW-0145">Chemotaxis</keyword>
<evidence type="ECO:0000256" key="26">
    <source>
        <dbReference type="ARBA" id="ARBA00022859"/>
    </source>
</evidence>
<dbReference type="GO" id="GO:0006954">
    <property type="term" value="P:inflammatory response"/>
    <property type="evidence" value="ECO:0007669"/>
    <property type="project" value="UniProtKB-KW"/>
</dbReference>
<keyword evidence="20" id="KW-0808">Transferase</keyword>
<dbReference type="PROSITE" id="PS00915">
    <property type="entry name" value="PI3_4_KINASE_1"/>
    <property type="match status" value="1"/>
</dbReference>
<evidence type="ECO:0000256" key="3">
    <source>
        <dbReference type="ARBA" id="ARBA00004496"/>
    </source>
</evidence>
<feature type="region of interest" description="Disordered" evidence="47">
    <location>
        <begin position="1111"/>
        <end position="1142"/>
    </location>
</feature>
<dbReference type="CDD" id="cd00055">
    <property type="entry name" value="EGF_Lam"/>
    <property type="match status" value="4"/>
</dbReference>
<evidence type="ECO:0000256" key="17">
    <source>
        <dbReference type="ARBA" id="ARBA00022553"/>
    </source>
</evidence>
<evidence type="ECO:0000256" key="29">
    <source>
        <dbReference type="ARBA" id="ARBA00023054"/>
    </source>
</evidence>
<keyword evidence="35 46" id="KW-0424">Laminin EGF-like domain</keyword>
<feature type="compositionally biased region" description="Basic and acidic residues" evidence="47">
    <location>
        <begin position="1111"/>
        <end position="1133"/>
    </location>
</feature>
<feature type="domain" description="Laminin EGF-like" evidence="48">
    <location>
        <begin position="1485"/>
        <end position="1547"/>
    </location>
</feature>
<dbReference type="SUPFAM" id="SSF57196">
    <property type="entry name" value="EGF/Laminin"/>
    <property type="match status" value="4"/>
</dbReference>
<feature type="domain" description="Laminin EGF-like" evidence="48">
    <location>
        <begin position="1421"/>
        <end position="1484"/>
    </location>
</feature>
<keyword evidence="24 54" id="KW-0418">Kinase</keyword>
<feature type="domain" description="C2 PI3K-type" evidence="53">
    <location>
        <begin position="337"/>
        <end position="507"/>
    </location>
</feature>
<evidence type="ECO:0000256" key="43">
    <source>
        <dbReference type="ARBA" id="ARBA00078766"/>
    </source>
</evidence>
<feature type="disulfide bond" evidence="46">
    <location>
        <begin position="1578"/>
        <end position="1587"/>
    </location>
</feature>